<evidence type="ECO:0000313" key="4">
    <source>
        <dbReference type="Proteomes" id="UP000199004"/>
    </source>
</evidence>
<feature type="region of interest" description="Disordered" evidence="1">
    <location>
        <begin position="1"/>
        <end position="94"/>
    </location>
</feature>
<dbReference type="Pfam" id="PF02557">
    <property type="entry name" value="VanY"/>
    <property type="match status" value="1"/>
</dbReference>
<dbReference type="SUPFAM" id="SSF55166">
    <property type="entry name" value="Hedgehog/DD-peptidase"/>
    <property type="match status" value="1"/>
</dbReference>
<reference evidence="4" key="1">
    <citation type="submission" date="2016-10" db="EMBL/GenBank/DDBJ databases">
        <authorList>
            <person name="Varghese N."/>
            <person name="Submissions S."/>
        </authorList>
    </citation>
    <scope>NUCLEOTIDE SEQUENCE [LARGE SCALE GENOMIC DNA]</scope>
    <source>
        <strain evidence="4">CGMCC 1.11147</strain>
    </source>
</reference>
<organism evidence="3 4">
    <name type="scientific">Nocardioides szechwanensis</name>
    <dbReference type="NCBI Taxonomy" id="1005944"/>
    <lineage>
        <taxon>Bacteria</taxon>
        <taxon>Bacillati</taxon>
        <taxon>Actinomycetota</taxon>
        <taxon>Actinomycetes</taxon>
        <taxon>Propionibacteriales</taxon>
        <taxon>Nocardioidaceae</taxon>
        <taxon>Nocardioides</taxon>
    </lineage>
</organism>
<evidence type="ECO:0000259" key="2">
    <source>
        <dbReference type="Pfam" id="PF02557"/>
    </source>
</evidence>
<dbReference type="STRING" id="1005944.SAMN05192576_0597"/>
<dbReference type="OrthoDB" id="3293184at2"/>
<gene>
    <name evidence="3" type="ORF">SAMN05192576_0597</name>
</gene>
<protein>
    <submittedName>
        <fullName evidence="3">D-alanyl-D-alanine carboxypeptidase</fullName>
    </submittedName>
</protein>
<proteinExistence type="predicted"/>
<dbReference type="InterPro" id="IPR009045">
    <property type="entry name" value="Zn_M74/Hedgehog-like"/>
</dbReference>
<dbReference type="Proteomes" id="UP000199004">
    <property type="component" value="Unassembled WGS sequence"/>
</dbReference>
<feature type="compositionally biased region" description="Basic and acidic residues" evidence="1">
    <location>
        <begin position="19"/>
        <end position="36"/>
    </location>
</feature>
<name>A0A1G9UZA6_9ACTN</name>
<sequence length="184" mass="19854">MATTLLVLALSSAGTTEPEPYKELPHAQPQRADHHQPQAPRDLPPKSGPHDPYDVDDPTIGNLDADLLEAVQAAASDARDDGVPMSVTSGWRSREQQQRLFDEAVDEYGSEEEALRWVSTPDTSAHVTGGAVDLGPTDAMSWLSQHGSDYGLCQTFANEAWHYELATTPGGECPEMLPDGSSRS</sequence>
<keyword evidence="3" id="KW-0378">Hydrolase</keyword>
<keyword evidence="3" id="KW-0121">Carboxypeptidase</keyword>
<evidence type="ECO:0000256" key="1">
    <source>
        <dbReference type="SAM" id="MobiDB-lite"/>
    </source>
</evidence>
<dbReference type="PANTHER" id="PTHR34385:SF1">
    <property type="entry name" value="PEPTIDOGLYCAN L-ALANYL-D-GLUTAMATE ENDOPEPTIDASE CWLK"/>
    <property type="match status" value="1"/>
</dbReference>
<dbReference type="InterPro" id="IPR052179">
    <property type="entry name" value="DD-CPase-like"/>
</dbReference>
<feature type="compositionally biased region" description="Low complexity" evidence="1">
    <location>
        <begin position="1"/>
        <end position="16"/>
    </location>
</feature>
<keyword evidence="4" id="KW-1185">Reference proteome</keyword>
<dbReference type="CDD" id="cd14846">
    <property type="entry name" value="Peptidase_M15_like"/>
    <property type="match status" value="1"/>
</dbReference>
<evidence type="ECO:0000313" key="3">
    <source>
        <dbReference type="EMBL" id="SDM65117.1"/>
    </source>
</evidence>
<dbReference type="PANTHER" id="PTHR34385">
    <property type="entry name" value="D-ALANYL-D-ALANINE CARBOXYPEPTIDASE"/>
    <property type="match status" value="1"/>
</dbReference>
<dbReference type="RefSeq" id="WP_091021736.1">
    <property type="nucleotide sequence ID" value="NZ_BKAE01000004.1"/>
</dbReference>
<accession>A0A1G9UZA6</accession>
<dbReference type="EMBL" id="FNIC01000001">
    <property type="protein sequence ID" value="SDM65117.1"/>
    <property type="molecule type" value="Genomic_DNA"/>
</dbReference>
<dbReference type="Gene3D" id="3.30.1380.10">
    <property type="match status" value="1"/>
</dbReference>
<dbReference type="InterPro" id="IPR003709">
    <property type="entry name" value="VanY-like_core_dom"/>
</dbReference>
<feature type="domain" description="D-alanyl-D-alanine carboxypeptidase-like core" evidence="2">
    <location>
        <begin position="63"/>
        <end position="165"/>
    </location>
</feature>
<keyword evidence="3" id="KW-0645">Protease</keyword>
<dbReference type="GO" id="GO:0006508">
    <property type="term" value="P:proteolysis"/>
    <property type="evidence" value="ECO:0007669"/>
    <property type="project" value="InterPro"/>
</dbReference>
<dbReference type="AlphaFoldDB" id="A0A1G9UZA6"/>
<dbReference type="GO" id="GO:0004180">
    <property type="term" value="F:carboxypeptidase activity"/>
    <property type="evidence" value="ECO:0007669"/>
    <property type="project" value="UniProtKB-KW"/>
</dbReference>